<dbReference type="Proteomes" id="UP000243073">
    <property type="component" value="Unassembled WGS sequence"/>
</dbReference>
<feature type="domain" description="Phytase-like" evidence="2">
    <location>
        <begin position="65"/>
        <end position="413"/>
    </location>
</feature>
<gene>
    <name evidence="3" type="ORF">BFR47_04010</name>
</gene>
<evidence type="ECO:0000259" key="2">
    <source>
        <dbReference type="Pfam" id="PF13449"/>
    </source>
</evidence>
<feature type="chain" id="PRO_5009632266" description="Phytase-like domain-containing protein" evidence="1">
    <location>
        <begin position="23"/>
        <end position="445"/>
    </location>
</feature>
<dbReference type="EMBL" id="MDKE01000044">
    <property type="protein sequence ID" value="OIN06536.1"/>
    <property type="molecule type" value="Genomic_DNA"/>
</dbReference>
<dbReference type="InterPro" id="IPR027372">
    <property type="entry name" value="Phytase-like_dom"/>
</dbReference>
<dbReference type="Pfam" id="PF13449">
    <property type="entry name" value="Phytase-like"/>
    <property type="match status" value="1"/>
</dbReference>
<evidence type="ECO:0000313" key="3">
    <source>
        <dbReference type="EMBL" id="OIN06536.1"/>
    </source>
</evidence>
<dbReference type="PANTHER" id="PTHR37957">
    <property type="entry name" value="BLR7070 PROTEIN"/>
    <property type="match status" value="1"/>
</dbReference>
<feature type="signal peptide" evidence="1">
    <location>
        <begin position="1"/>
        <end position="22"/>
    </location>
</feature>
<protein>
    <recommendedName>
        <fullName evidence="2">Phytase-like domain-containing protein</fullName>
    </recommendedName>
</protein>
<dbReference type="STRING" id="1414654.BFR47_04010"/>
<comment type="caution">
    <text evidence="3">The sequence shown here is derived from an EMBL/GenBank/DDBJ whole genome shotgun (WGS) entry which is preliminary data.</text>
</comment>
<keyword evidence="4" id="KW-1185">Reference proteome</keyword>
<name>A0A1J4QAD3_9GAMM</name>
<keyword evidence="1" id="KW-0732">Signal</keyword>
<dbReference type="RefSeq" id="WP_071473551.1">
    <property type="nucleotide sequence ID" value="NZ_MDKE01000044.1"/>
</dbReference>
<organism evidence="3 4">
    <name type="scientific">Oceanisphaera psychrotolerans</name>
    <dbReference type="NCBI Taxonomy" id="1414654"/>
    <lineage>
        <taxon>Bacteria</taxon>
        <taxon>Pseudomonadati</taxon>
        <taxon>Pseudomonadota</taxon>
        <taxon>Gammaproteobacteria</taxon>
        <taxon>Aeromonadales</taxon>
        <taxon>Aeromonadaceae</taxon>
        <taxon>Oceanisphaera</taxon>
    </lineage>
</organism>
<sequence length="445" mass="47901">MKRLVAHGVFCALAGWSGTVVATDAAPHSLAGWAVLDQSAREAGPTSGQFISGKFGVAPPFIKTQPVPGWSGLLNNHDGTFTALPDNGFGAKGNSGDFVIGFYQVRPQFREQGNGTTKPGLIKNESFTPFNDRNNILNNGQGVDLLITADLEHYRHGDGMGQNSGIPVAADIKAGRLLTGYDFDVESIARADDGSYWVGEEFGPFLLHFGPDGTLLEEPVPHPVLVSPNHPHALAQPATATHGSSRGFESLAFDENNEFLYAVPEAAPVVDALRPVPGDERVLEIFQFDPKTAFYTGVNFKYRKDGPATGNDIVIGDMTNVGKDTYVLIERDGKFGAEAEIKRLYIVNLNETDENGILKKRLLVDLLDIDDPEDIGGPLAGLAEKKFTMPFDSIECVVVIDGNTLGIAIDTNFPTEDGRQPGVPDSTEFIKLTFNTPLAELASRS</sequence>
<dbReference type="AlphaFoldDB" id="A0A1J4QAD3"/>
<proteinExistence type="predicted"/>
<evidence type="ECO:0000256" key="1">
    <source>
        <dbReference type="SAM" id="SignalP"/>
    </source>
</evidence>
<reference evidence="3 4" key="1">
    <citation type="submission" date="2016-07" db="EMBL/GenBank/DDBJ databases">
        <title>Draft Genome Sequence of Oceanisphaera psychrotolerans, isolated from coastal sediment samples.</title>
        <authorList>
            <person name="Zhuo S."/>
            <person name="Ruan Z."/>
        </authorList>
    </citation>
    <scope>NUCLEOTIDE SEQUENCE [LARGE SCALE GENOMIC DNA]</scope>
    <source>
        <strain evidence="3 4">LAM-WHM-ZC</strain>
    </source>
</reference>
<accession>A0A1J4QAD3</accession>
<dbReference type="PANTHER" id="PTHR37957:SF1">
    <property type="entry name" value="PHYTASE-LIKE DOMAIN-CONTAINING PROTEIN"/>
    <property type="match status" value="1"/>
</dbReference>
<evidence type="ECO:0000313" key="4">
    <source>
        <dbReference type="Proteomes" id="UP000243073"/>
    </source>
</evidence>